<dbReference type="InterPro" id="IPR029069">
    <property type="entry name" value="HotDog_dom_sf"/>
</dbReference>
<evidence type="ECO:0000313" key="25">
    <source>
        <dbReference type="EMBL" id="ACY23034.1"/>
    </source>
</evidence>
<evidence type="ECO:0000256" key="7">
    <source>
        <dbReference type="ARBA" id="ARBA00022801"/>
    </source>
</evidence>
<reference evidence="26" key="1">
    <citation type="submission" date="2009-10" db="EMBL/GenBank/DDBJ databases">
        <title>The complete chromosome of Gordonia bronchialis DSM 43247.</title>
        <authorList>
            <consortium name="US DOE Joint Genome Institute (JGI-PGF)"/>
            <person name="Lucas S."/>
            <person name="Copeland A."/>
            <person name="Lapidus A."/>
            <person name="Glavina del Rio T."/>
            <person name="Dalin E."/>
            <person name="Tice H."/>
            <person name="Bruce D."/>
            <person name="Goodwin L."/>
            <person name="Pitluck S."/>
            <person name="Kyrpides N."/>
            <person name="Mavromatis K."/>
            <person name="Ivanova N."/>
            <person name="Ovchinnikova G."/>
            <person name="Saunders E."/>
            <person name="Brettin T."/>
            <person name="Detter J.C."/>
            <person name="Han C."/>
            <person name="Larimer F."/>
            <person name="Land M."/>
            <person name="Hauser L."/>
            <person name="Markowitz V."/>
            <person name="Cheng J.-F."/>
            <person name="Hugenholtz P."/>
            <person name="Woyke T."/>
            <person name="Wu D."/>
            <person name="Jando M."/>
            <person name="Schneider S."/>
            <person name="Goeker M."/>
            <person name="Klenk H.-P."/>
            <person name="Eisen J.A."/>
        </authorList>
    </citation>
    <scope>NUCLEOTIDE SEQUENCE [LARGE SCALE GENOMIC DNA]</scope>
    <source>
        <strain evidence="26">ATCC 25592 / DSM 43247 / BCRC 13721 / JCM 3198 / KCTC 3076 / NBRC 16047 / NCTC 10667</strain>
    </source>
</reference>
<keyword evidence="26" id="KW-1185">Reference proteome</keyword>
<dbReference type="eggNOG" id="COG2050">
    <property type="taxonomic scope" value="Bacteria"/>
</dbReference>
<keyword evidence="9" id="KW-0809">Transit peptide</keyword>
<accession>D0L3A4</accession>
<dbReference type="STRING" id="526226.Gbro_3856"/>
<keyword evidence="8" id="KW-0276">Fatty acid metabolism</keyword>
<dbReference type="HOGENOM" id="CLU_094961_0_1_11"/>
<evidence type="ECO:0000259" key="24">
    <source>
        <dbReference type="Pfam" id="PF03061"/>
    </source>
</evidence>
<evidence type="ECO:0000313" key="26">
    <source>
        <dbReference type="Proteomes" id="UP000001219"/>
    </source>
</evidence>
<dbReference type="EC" id="3.1.2.2" evidence="16"/>
<evidence type="ECO:0000256" key="3">
    <source>
        <dbReference type="ARBA" id="ARBA00004632"/>
    </source>
</evidence>
<evidence type="ECO:0000256" key="2">
    <source>
        <dbReference type="ARBA" id="ARBA00004496"/>
    </source>
</evidence>
<evidence type="ECO:0000256" key="20">
    <source>
        <dbReference type="ARBA" id="ARBA00047734"/>
    </source>
</evidence>
<evidence type="ECO:0000256" key="5">
    <source>
        <dbReference type="ARBA" id="ARBA00022490"/>
    </source>
</evidence>
<dbReference type="GO" id="GO:0006631">
    <property type="term" value="P:fatty acid metabolic process"/>
    <property type="evidence" value="ECO:0007669"/>
    <property type="project" value="UniProtKB-KW"/>
</dbReference>
<evidence type="ECO:0000256" key="16">
    <source>
        <dbReference type="ARBA" id="ARBA00038848"/>
    </source>
</evidence>
<dbReference type="InterPro" id="IPR052365">
    <property type="entry name" value="THEM4/THEM5_acyl-CoA_thioest"/>
</dbReference>
<comment type="subcellular location">
    <subcellularLocation>
        <location evidence="3">Cell projection</location>
        <location evidence="3">Ruffle membrane</location>
    </subcellularLocation>
    <subcellularLocation>
        <location evidence="2">Cytoplasm</location>
    </subcellularLocation>
    <subcellularLocation>
        <location evidence="1">Membrane</location>
        <topology evidence="1">Peripheral membrane protein</topology>
    </subcellularLocation>
</comment>
<comment type="catalytic activity">
    <reaction evidence="21">
        <text>decanoyl-CoA + H2O = decanoate + CoA + H(+)</text>
        <dbReference type="Rhea" id="RHEA:40059"/>
        <dbReference type="ChEBI" id="CHEBI:15377"/>
        <dbReference type="ChEBI" id="CHEBI:15378"/>
        <dbReference type="ChEBI" id="CHEBI:27689"/>
        <dbReference type="ChEBI" id="CHEBI:57287"/>
        <dbReference type="ChEBI" id="CHEBI:61430"/>
    </reaction>
    <physiologicalReaction direction="left-to-right" evidence="21">
        <dbReference type="Rhea" id="RHEA:40060"/>
    </physiologicalReaction>
</comment>
<comment type="catalytic activity">
    <reaction evidence="19">
        <text>octanoyl-CoA + H2O = octanoate + CoA + H(+)</text>
        <dbReference type="Rhea" id="RHEA:30143"/>
        <dbReference type="ChEBI" id="CHEBI:15377"/>
        <dbReference type="ChEBI" id="CHEBI:15378"/>
        <dbReference type="ChEBI" id="CHEBI:25646"/>
        <dbReference type="ChEBI" id="CHEBI:57287"/>
        <dbReference type="ChEBI" id="CHEBI:57386"/>
    </reaction>
    <physiologicalReaction direction="left-to-right" evidence="19">
        <dbReference type="Rhea" id="RHEA:30144"/>
    </physiologicalReaction>
</comment>
<dbReference type="PANTHER" id="PTHR12418:SF19">
    <property type="entry name" value="ACYL-COENZYME A THIOESTERASE THEM4"/>
    <property type="match status" value="1"/>
</dbReference>
<comment type="catalytic activity">
    <reaction evidence="20">
        <text>hexadecanoyl-CoA + H2O = hexadecanoate + CoA + H(+)</text>
        <dbReference type="Rhea" id="RHEA:16645"/>
        <dbReference type="ChEBI" id="CHEBI:7896"/>
        <dbReference type="ChEBI" id="CHEBI:15377"/>
        <dbReference type="ChEBI" id="CHEBI:15378"/>
        <dbReference type="ChEBI" id="CHEBI:57287"/>
        <dbReference type="ChEBI" id="CHEBI:57379"/>
        <dbReference type="EC" id="3.1.2.2"/>
    </reaction>
    <physiologicalReaction direction="left-to-right" evidence="20">
        <dbReference type="Rhea" id="RHEA:16646"/>
    </physiologicalReaction>
</comment>
<comment type="catalytic activity">
    <reaction evidence="13">
        <text>(5Z,8Z,11Z,14Z)-eicosatetraenoyl-CoA + H2O = (5Z,8Z,11Z,14Z)-eicosatetraenoate + CoA + H(+)</text>
        <dbReference type="Rhea" id="RHEA:40151"/>
        <dbReference type="ChEBI" id="CHEBI:15377"/>
        <dbReference type="ChEBI" id="CHEBI:15378"/>
        <dbReference type="ChEBI" id="CHEBI:32395"/>
        <dbReference type="ChEBI" id="CHEBI:57287"/>
        <dbReference type="ChEBI" id="CHEBI:57368"/>
    </reaction>
    <physiologicalReaction direction="left-to-right" evidence="13">
        <dbReference type="Rhea" id="RHEA:40152"/>
    </physiologicalReaction>
</comment>
<keyword evidence="5" id="KW-0963">Cytoplasm</keyword>
<evidence type="ECO:0000256" key="10">
    <source>
        <dbReference type="ARBA" id="ARBA00023098"/>
    </source>
</evidence>
<evidence type="ECO:0000256" key="4">
    <source>
        <dbReference type="ARBA" id="ARBA00022475"/>
    </source>
</evidence>
<evidence type="ECO:0000256" key="23">
    <source>
        <dbReference type="ARBA" id="ARBA00048180"/>
    </source>
</evidence>
<evidence type="ECO:0000256" key="12">
    <source>
        <dbReference type="ARBA" id="ARBA00023273"/>
    </source>
</evidence>
<name>D0L3A4_GORB4</name>
<evidence type="ECO:0000256" key="8">
    <source>
        <dbReference type="ARBA" id="ARBA00022832"/>
    </source>
</evidence>
<dbReference type="GO" id="GO:0005737">
    <property type="term" value="C:cytoplasm"/>
    <property type="evidence" value="ECO:0007669"/>
    <property type="project" value="UniProtKB-SubCell"/>
</dbReference>
<dbReference type="EMBL" id="CP001802">
    <property type="protein sequence ID" value="ACY23034.1"/>
    <property type="molecule type" value="Genomic_DNA"/>
</dbReference>
<comment type="catalytic activity">
    <reaction evidence="22">
        <text>dodecanoyl-CoA + H2O = dodecanoate + CoA + H(+)</text>
        <dbReference type="Rhea" id="RHEA:30135"/>
        <dbReference type="ChEBI" id="CHEBI:15377"/>
        <dbReference type="ChEBI" id="CHEBI:15378"/>
        <dbReference type="ChEBI" id="CHEBI:18262"/>
        <dbReference type="ChEBI" id="CHEBI:57287"/>
        <dbReference type="ChEBI" id="CHEBI:57375"/>
    </reaction>
    <physiologicalReaction direction="left-to-right" evidence="22">
        <dbReference type="Rhea" id="RHEA:30136"/>
    </physiologicalReaction>
</comment>
<evidence type="ECO:0000256" key="17">
    <source>
        <dbReference type="ARBA" id="ARBA00040123"/>
    </source>
</evidence>
<keyword evidence="6" id="KW-0053">Apoptosis</keyword>
<gene>
    <name evidence="25" type="ordered locus">Gbro_3856</name>
</gene>
<dbReference type="KEGG" id="gbr:Gbro_3856"/>
<evidence type="ECO:0000256" key="9">
    <source>
        <dbReference type="ARBA" id="ARBA00022946"/>
    </source>
</evidence>
<comment type="catalytic activity">
    <reaction evidence="14">
        <text>(9Z)-octadecenoyl-CoA + H2O = (9Z)-octadecenoate + CoA + H(+)</text>
        <dbReference type="Rhea" id="RHEA:40139"/>
        <dbReference type="ChEBI" id="CHEBI:15377"/>
        <dbReference type="ChEBI" id="CHEBI:15378"/>
        <dbReference type="ChEBI" id="CHEBI:30823"/>
        <dbReference type="ChEBI" id="CHEBI:57287"/>
        <dbReference type="ChEBI" id="CHEBI:57387"/>
    </reaction>
    <physiologicalReaction direction="left-to-right" evidence="14">
        <dbReference type="Rhea" id="RHEA:40140"/>
    </physiologicalReaction>
</comment>
<reference evidence="25 26" key="2">
    <citation type="journal article" date="2010" name="Stand. Genomic Sci.">
        <title>Complete genome sequence of Gordonia bronchialis type strain (3410).</title>
        <authorList>
            <person name="Ivanova N."/>
            <person name="Sikorski J."/>
            <person name="Jando M."/>
            <person name="Lapidus A."/>
            <person name="Nolan M."/>
            <person name="Lucas S."/>
            <person name="Del Rio T.G."/>
            <person name="Tice H."/>
            <person name="Copeland A."/>
            <person name="Cheng J.F."/>
            <person name="Chen F."/>
            <person name="Bruce D."/>
            <person name="Goodwin L."/>
            <person name="Pitluck S."/>
            <person name="Mavromatis K."/>
            <person name="Ovchinnikova G."/>
            <person name="Pati A."/>
            <person name="Chen A."/>
            <person name="Palaniappan K."/>
            <person name="Land M."/>
            <person name="Hauser L."/>
            <person name="Chang Y.J."/>
            <person name="Jeffries C.D."/>
            <person name="Chain P."/>
            <person name="Saunders E."/>
            <person name="Han C."/>
            <person name="Detter J.C."/>
            <person name="Brettin T."/>
            <person name="Rohde M."/>
            <person name="Goker M."/>
            <person name="Bristow J."/>
            <person name="Eisen J.A."/>
            <person name="Markowitz V."/>
            <person name="Hugenholtz P."/>
            <person name="Klenk H.P."/>
            <person name="Kyrpides N.C."/>
        </authorList>
    </citation>
    <scope>NUCLEOTIDE SEQUENCE [LARGE SCALE GENOMIC DNA]</scope>
    <source>
        <strain evidence="26">ATCC 25592 / DSM 43247 / BCRC 13721 / JCM 3198 / KCTC 3076 / NBRC 16047 / NCTC 10667</strain>
    </source>
</reference>
<evidence type="ECO:0000256" key="21">
    <source>
        <dbReference type="ARBA" id="ARBA00047969"/>
    </source>
</evidence>
<keyword evidence="11" id="KW-0472">Membrane</keyword>
<dbReference type="Pfam" id="PF03061">
    <property type="entry name" value="4HBT"/>
    <property type="match status" value="1"/>
</dbReference>
<dbReference type="RefSeq" id="WP_012835537.1">
    <property type="nucleotide sequence ID" value="NC_013441.1"/>
</dbReference>
<evidence type="ECO:0000256" key="13">
    <source>
        <dbReference type="ARBA" id="ARBA00035852"/>
    </source>
</evidence>
<feature type="domain" description="Thioesterase" evidence="24">
    <location>
        <begin position="118"/>
        <end position="186"/>
    </location>
</feature>
<evidence type="ECO:0000256" key="6">
    <source>
        <dbReference type="ARBA" id="ARBA00022703"/>
    </source>
</evidence>
<evidence type="ECO:0000256" key="19">
    <source>
        <dbReference type="ARBA" id="ARBA00047588"/>
    </source>
</evidence>
<dbReference type="SUPFAM" id="SSF54637">
    <property type="entry name" value="Thioesterase/thiol ester dehydrase-isomerase"/>
    <property type="match status" value="1"/>
</dbReference>
<protein>
    <recommendedName>
        <fullName evidence="17">Acyl-coenzyme A thioesterase THEM4</fullName>
        <ecNumber evidence="16">3.1.2.2</ecNumber>
    </recommendedName>
    <alternativeName>
        <fullName evidence="18">Thioesterase superfamily member 4</fullName>
    </alternativeName>
</protein>
<proteinExistence type="inferred from homology"/>
<evidence type="ECO:0000256" key="14">
    <source>
        <dbReference type="ARBA" id="ARBA00037002"/>
    </source>
</evidence>
<evidence type="ECO:0000256" key="22">
    <source>
        <dbReference type="ARBA" id="ARBA00048074"/>
    </source>
</evidence>
<dbReference type="GO" id="GO:0016020">
    <property type="term" value="C:membrane"/>
    <property type="evidence" value="ECO:0007669"/>
    <property type="project" value="UniProtKB-SubCell"/>
</dbReference>
<sequence>MEFTLEDISEAEVARRRDLYAPLADTVRDLIDAVIRTEVGDDAIDDARRRIAAVVDDLRAEQIDGPYGVRYTREYTGMPWGNAVIGLRNAIAPPIRTERVPEGVRASFTLGAAYEGPGGHVHGGVCAMILDHVLGEGASSDDVPCYTGTITMRYLRPTPLGELTAASWITEREGRKKIVRGTLSDAAGVTVEADGIFIVPKSWDGPMPRKSRD</sequence>
<dbReference type="OrthoDB" id="5242242at2"/>
<dbReference type="PANTHER" id="PTHR12418">
    <property type="entry name" value="ACYL-COENZYME A THIOESTERASE THEM4"/>
    <property type="match status" value="1"/>
</dbReference>
<dbReference type="InterPro" id="IPR006683">
    <property type="entry name" value="Thioestr_dom"/>
</dbReference>
<evidence type="ECO:0000256" key="15">
    <source>
        <dbReference type="ARBA" id="ARBA00038456"/>
    </source>
</evidence>
<organism evidence="25 26">
    <name type="scientific">Gordonia bronchialis (strain ATCC 25592 / DSM 43247 / BCRC 13721 / JCM 3198 / KCTC 3076 / NBRC 16047 / NCTC 10667)</name>
    <name type="common">Rhodococcus bronchialis</name>
    <dbReference type="NCBI Taxonomy" id="526226"/>
    <lineage>
        <taxon>Bacteria</taxon>
        <taxon>Bacillati</taxon>
        <taxon>Actinomycetota</taxon>
        <taxon>Actinomycetes</taxon>
        <taxon>Mycobacteriales</taxon>
        <taxon>Gordoniaceae</taxon>
        <taxon>Gordonia</taxon>
    </lineage>
</organism>
<comment type="catalytic activity">
    <reaction evidence="23">
        <text>tetradecanoyl-CoA + H2O = tetradecanoate + CoA + H(+)</text>
        <dbReference type="Rhea" id="RHEA:40119"/>
        <dbReference type="ChEBI" id="CHEBI:15377"/>
        <dbReference type="ChEBI" id="CHEBI:15378"/>
        <dbReference type="ChEBI" id="CHEBI:30807"/>
        <dbReference type="ChEBI" id="CHEBI:57287"/>
        <dbReference type="ChEBI" id="CHEBI:57385"/>
    </reaction>
    <physiologicalReaction direction="left-to-right" evidence="23">
        <dbReference type="Rhea" id="RHEA:40120"/>
    </physiologicalReaction>
</comment>
<keyword evidence="12" id="KW-0966">Cell projection</keyword>
<dbReference type="Gene3D" id="3.10.129.10">
    <property type="entry name" value="Hotdog Thioesterase"/>
    <property type="match status" value="1"/>
</dbReference>
<keyword evidence="7" id="KW-0378">Hydrolase</keyword>
<evidence type="ECO:0000256" key="1">
    <source>
        <dbReference type="ARBA" id="ARBA00004170"/>
    </source>
</evidence>
<dbReference type="AlphaFoldDB" id="D0L3A4"/>
<evidence type="ECO:0000256" key="18">
    <source>
        <dbReference type="ARBA" id="ARBA00043210"/>
    </source>
</evidence>
<keyword evidence="10" id="KW-0443">Lipid metabolism</keyword>
<keyword evidence="4" id="KW-1003">Cell membrane</keyword>
<comment type="similarity">
    <text evidence="15">Belongs to the THEM4/THEM5 thioesterase family.</text>
</comment>
<dbReference type="GO" id="GO:0016787">
    <property type="term" value="F:hydrolase activity"/>
    <property type="evidence" value="ECO:0007669"/>
    <property type="project" value="UniProtKB-KW"/>
</dbReference>
<evidence type="ECO:0000256" key="11">
    <source>
        <dbReference type="ARBA" id="ARBA00023136"/>
    </source>
</evidence>
<dbReference type="Proteomes" id="UP000001219">
    <property type="component" value="Chromosome"/>
</dbReference>